<reference evidence="1" key="1">
    <citation type="submission" date="2022-11" db="EMBL/GenBank/DDBJ databases">
        <authorList>
            <person name="Mo P."/>
        </authorList>
    </citation>
    <scope>NUCLEOTIDE SEQUENCE</scope>
    <source>
        <strain evidence="1">HUAS 11-8</strain>
    </source>
</reference>
<evidence type="ECO:0000313" key="2">
    <source>
        <dbReference type="Proteomes" id="UP001163203"/>
    </source>
</evidence>
<proteinExistence type="predicted"/>
<dbReference type="RefSeq" id="WP_268754914.1">
    <property type="nucleotide sequence ID" value="NZ_CP113836.1"/>
</dbReference>
<name>A0ABY7AY91_9PSEU</name>
<gene>
    <name evidence="1" type="ORF">ORV05_27575</name>
</gene>
<dbReference type="Proteomes" id="UP001163203">
    <property type="component" value="Chromosome"/>
</dbReference>
<protein>
    <submittedName>
        <fullName evidence="1">Uncharacterized protein</fullName>
    </submittedName>
</protein>
<evidence type="ECO:0000313" key="1">
    <source>
        <dbReference type="EMBL" id="WAL64692.1"/>
    </source>
</evidence>
<sequence>MAKITQMSEEERNRLIDDFWCEVGEELDSPRHGRALADAYTSHVVTSREAQDTPNYRRELADKLANATRAQRYGMLVALINGGDPSIRKHTEWMQWLVEALRTSAGHAQ</sequence>
<accession>A0ABY7AY91</accession>
<organism evidence="1 2">
    <name type="scientific">Amycolatopsis cynarae</name>
    <dbReference type="NCBI Taxonomy" id="2995223"/>
    <lineage>
        <taxon>Bacteria</taxon>
        <taxon>Bacillati</taxon>
        <taxon>Actinomycetota</taxon>
        <taxon>Actinomycetes</taxon>
        <taxon>Pseudonocardiales</taxon>
        <taxon>Pseudonocardiaceae</taxon>
        <taxon>Amycolatopsis</taxon>
    </lineage>
</organism>
<dbReference type="EMBL" id="CP113836">
    <property type="protein sequence ID" value="WAL64692.1"/>
    <property type="molecule type" value="Genomic_DNA"/>
</dbReference>
<keyword evidence="2" id="KW-1185">Reference proteome</keyword>